<evidence type="ECO:0000256" key="5">
    <source>
        <dbReference type="ARBA" id="ARBA00023136"/>
    </source>
</evidence>
<accession>A0A8T9C724</accession>
<comment type="caution">
    <text evidence="8">The sequence shown here is derived from an EMBL/GenBank/DDBJ whole genome shotgun (WGS) entry which is preliminary data.</text>
</comment>
<keyword evidence="4 7" id="KW-1133">Transmembrane helix</keyword>
<feature type="transmembrane region" description="Helical" evidence="7">
    <location>
        <begin position="209"/>
        <end position="227"/>
    </location>
</feature>
<keyword evidence="5 7" id="KW-0472">Membrane</keyword>
<proteinExistence type="inferred from homology"/>
<dbReference type="InterPro" id="IPR000109">
    <property type="entry name" value="POT_fam"/>
</dbReference>
<name>A0A8T9C724_9HELO</name>
<feature type="transmembrane region" description="Helical" evidence="7">
    <location>
        <begin position="180"/>
        <end position="197"/>
    </location>
</feature>
<dbReference type="AlphaFoldDB" id="A0A8T9C724"/>
<evidence type="ECO:0000256" key="2">
    <source>
        <dbReference type="ARBA" id="ARBA00005982"/>
    </source>
</evidence>
<feature type="transmembrane region" description="Helical" evidence="7">
    <location>
        <begin position="422"/>
        <end position="442"/>
    </location>
</feature>
<feature type="transmembrane region" description="Helical" evidence="7">
    <location>
        <begin position="509"/>
        <end position="533"/>
    </location>
</feature>
<sequence length="639" mass="69304">MENKTADAQYIIGNDADIAVGEPRGSLVHVPSRPHTAGTEKEIPVVETGAEISGAAVLNHDYEGKPTEEELVSLRRVADRLPTVAYVLCFAELCERASYYGVSLILTNFINRKLPTGGNGGGAPPHGAGIDPALAGQTAGALGLGLSKASAVSQSFKMLVYCLPVLFGWISDVYTGRFPMIIYGVAVCGIAHVILMASAAPKVLEEHHATAPFMIGLYVLAIGAAMFKPCVSPLYLDQMRSTQPIVRTEKTGERVIVDTDATTETAVLWFYGFINIGALMGIPAAYSEKYVGWLLAFGLPLAIWVFLPAVLLWVKPRLVLHNPAGSDLGRCCKVVALCLSKGWKKIGRHGFWEAAKPSVMAARGDHRVVPWNDDFVEDVRRTFQACGMFCFFPIQSINDNGLGAATDGINTMLTSNGVPNDFLQNFNSILIIIAAPMLNYFLYPLLRKWRIRYGPVARITTGLFLAAIGGTGYTVLNYYAYKLGPCGKYGSSITCVDADDVSLFAPISIWWIAIPYGIGGFSELFINVPAYGIAYSRAPVNMRGLVSALNLLTQGITYAFGLAFSGLIRDPYLTWVLGGPAIVGYVSALAFWFLFKHIDKEEYMLSANDERVQPELHHDASSGASDHEHALPEKKALDN</sequence>
<reference evidence="8 9" key="1">
    <citation type="submission" date="2018-05" db="EMBL/GenBank/DDBJ databases">
        <title>Genome sequencing and assembly of the regulated plant pathogen Lachnellula willkommii and related sister species for the development of diagnostic species identification markers.</title>
        <authorList>
            <person name="Giroux E."/>
            <person name="Bilodeau G."/>
        </authorList>
    </citation>
    <scope>NUCLEOTIDE SEQUENCE [LARGE SCALE GENOMIC DNA]</scope>
    <source>
        <strain evidence="8 9">CBS 268.59</strain>
    </source>
</reference>
<keyword evidence="3 7" id="KW-0812">Transmembrane</keyword>
<keyword evidence="9" id="KW-1185">Reference proteome</keyword>
<dbReference type="GO" id="GO:0022857">
    <property type="term" value="F:transmembrane transporter activity"/>
    <property type="evidence" value="ECO:0007669"/>
    <property type="project" value="InterPro"/>
</dbReference>
<evidence type="ECO:0000313" key="9">
    <source>
        <dbReference type="Proteomes" id="UP000469558"/>
    </source>
</evidence>
<dbReference type="EMBL" id="QGMK01000879">
    <property type="protein sequence ID" value="TVY76037.1"/>
    <property type="molecule type" value="Genomic_DNA"/>
</dbReference>
<feature type="transmembrane region" description="Helical" evidence="7">
    <location>
        <begin position="268"/>
        <end position="286"/>
    </location>
</feature>
<evidence type="ECO:0000256" key="7">
    <source>
        <dbReference type="SAM" id="Phobius"/>
    </source>
</evidence>
<protein>
    <submittedName>
        <fullName evidence="8">Peptide transporter PTR2</fullName>
    </submittedName>
</protein>
<dbReference type="PANTHER" id="PTHR11654">
    <property type="entry name" value="OLIGOPEPTIDE TRANSPORTER-RELATED"/>
    <property type="match status" value="1"/>
</dbReference>
<evidence type="ECO:0000256" key="1">
    <source>
        <dbReference type="ARBA" id="ARBA00004141"/>
    </source>
</evidence>
<feature type="transmembrane region" description="Helical" evidence="7">
    <location>
        <begin position="463"/>
        <end position="481"/>
    </location>
</feature>
<feature type="transmembrane region" description="Helical" evidence="7">
    <location>
        <begin position="572"/>
        <end position="595"/>
    </location>
</feature>
<evidence type="ECO:0000256" key="6">
    <source>
        <dbReference type="SAM" id="MobiDB-lite"/>
    </source>
</evidence>
<dbReference type="Gene3D" id="1.20.1250.20">
    <property type="entry name" value="MFS general substrate transporter like domains"/>
    <property type="match status" value="1"/>
</dbReference>
<gene>
    <name evidence="8" type="primary">PTR2_0</name>
    <name evidence="8" type="ORF">LSUE1_G007205</name>
</gene>
<dbReference type="Pfam" id="PF00854">
    <property type="entry name" value="PTR2"/>
    <property type="match status" value="1"/>
</dbReference>
<comment type="subcellular location">
    <subcellularLocation>
        <location evidence="1">Membrane</location>
        <topology evidence="1">Multi-pass membrane protein</topology>
    </subcellularLocation>
</comment>
<dbReference type="InterPro" id="IPR036259">
    <property type="entry name" value="MFS_trans_sf"/>
</dbReference>
<dbReference type="Proteomes" id="UP000469558">
    <property type="component" value="Unassembled WGS sequence"/>
</dbReference>
<feature type="region of interest" description="Disordered" evidence="6">
    <location>
        <begin position="616"/>
        <end position="639"/>
    </location>
</feature>
<feature type="transmembrane region" description="Helical" evidence="7">
    <location>
        <begin position="545"/>
        <end position="566"/>
    </location>
</feature>
<dbReference type="GO" id="GO:0016020">
    <property type="term" value="C:membrane"/>
    <property type="evidence" value="ECO:0007669"/>
    <property type="project" value="UniProtKB-SubCell"/>
</dbReference>
<dbReference type="SUPFAM" id="SSF103473">
    <property type="entry name" value="MFS general substrate transporter"/>
    <property type="match status" value="1"/>
</dbReference>
<feature type="transmembrane region" description="Helical" evidence="7">
    <location>
        <begin position="293"/>
        <end position="314"/>
    </location>
</feature>
<comment type="similarity">
    <text evidence="2">Belongs to the major facilitator superfamily. Proton-dependent oligopeptide transporter (POT/PTR) (TC 2.A.17) family.</text>
</comment>
<evidence type="ECO:0000313" key="8">
    <source>
        <dbReference type="EMBL" id="TVY76037.1"/>
    </source>
</evidence>
<organism evidence="8 9">
    <name type="scientific">Lachnellula suecica</name>
    <dbReference type="NCBI Taxonomy" id="602035"/>
    <lineage>
        <taxon>Eukaryota</taxon>
        <taxon>Fungi</taxon>
        <taxon>Dikarya</taxon>
        <taxon>Ascomycota</taxon>
        <taxon>Pezizomycotina</taxon>
        <taxon>Leotiomycetes</taxon>
        <taxon>Helotiales</taxon>
        <taxon>Lachnaceae</taxon>
        <taxon>Lachnellula</taxon>
    </lineage>
</organism>
<evidence type="ECO:0000256" key="3">
    <source>
        <dbReference type="ARBA" id="ARBA00022692"/>
    </source>
</evidence>
<evidence type="ECO:0000256" key="4">
    <source>
        <dbReference type="ARBA" id="ARBA00022989"/>
    </source>
</evidence>
<dbReference type="OrthoDB" id="8904098at2759"/>
<feature type="transmembrane region" description="Helical" evidence="7">
    <location>
        <begin position="158"/>
        <end position="174"/>
    </location>
</feature>